<protein>
    <submittedName>
        <fullName evidence="10">GATA-binding factor A</fullName>
    </submittedName>
</protein>
<feature type="region of interest" description="Disordered" evidence="8">
    <location>
        <begin position="254"/>
        <end position="321"/>
    </location>
</feature>
<keyword evidence="7" id="KW-0175">Coiled coil</keyword>
<evidence type="ECO:0000256" key="5">
    <source>
        <dbReference type="ARBA" id="ARBA00023242"/>
    </source>
</evidence>
<dbReference type="Gene3D" id="3.30.50.10">
    <property type="entry name" value="Erythroid Transcription Factor GATA-1, subunit A"/>
    <property type="match status" value="2"/>
</dbReference>
<dbReference type="PROSITE" id="PS50114">
    <property type="entry name" value="GATA_ZN_FINGER_2"/>
    <property type="match status" value="2"/>
</dbReference>
<feature type="region of interest" description="Disordered" evidence="8">
    <location>
        <begin position="534"/>
        <end position="562"/>
    </location>
</feature>
<feature type="domain" description="GATA-type" evidence="9">
    <location>
        <begin position="487"/>
        <end position="534"/>
    </location>
</feature>
<feature type="compositionally biased region" description="Low complexity" evidence="8">
    <location>
        <begin position="298"/>
        <end position="321"/>
    </location>
</feature>
<evidence type="ECO:0000313" key="11">
    <source>
        <dbReference type="Proteomes" id="UP000093000"/>
    </source>
</evidence>
<dbReference type="STRING" id="101091.A0A1C7MYX6"/>
<feature type="region of interest" description="Disordered" evidence="8">
    <location>
        <begin position="363"/>
        <end position="429"/>
    </location>
</feature>
<evidence type="ECO:0000256" key="2">
    <source>
        <dbReference type="ARBA" id="ARBA00022723"/>
    </source>
</evidence>
<keyword evidence="5" id="KW-0539">Nucleus</keyword>
<keyword evidence="3 6" id="KW-0863">Zinc-finger</keyword>
<dbReference type="GO" id="GO:0005634">
    <property type="term" value="C:nucleus"/>
    <property type="evidence" value="ECO:0007669"/>
    <property type="project" value="UniProtKB-SubCell"/>
</dbReference>
<keyword evidence="4" id="KW-0862">Zinc</keyword>
<feature type="compositionally biased region" description="Polar residues" evidence="8">
    <location>
        <begin position="403"/>
        <end position="429"/>
    </location>
</feature>
<evidence type="ECO:0000256" key="3">
    <source>
        <dbReference type="ARBA" id="ARBA00022771"/>
    </source>
</evidence>
<dbReference type="FunFam" id="3.30.50.10:FF:000007">
    <property type="entry name" value="Nitrogen regulatory AreA, N-terminal"/>
    <property type="match status" value="1"/>
</dbReference>
<proteinExistence type="predicted"/>
<dbReference type="PROSITE" id="PS00344">
    <property type="entry name" value="GATA_ZN_FINGER_1"/>
    <property type="match status" value="1"/>
</dbReference>
<keyword evidence="11" id="KW-1185">Reference proteome</keyword>
<dbReference type="GO" id="GO:0000122">
    <property type="term" value="P:negative regulation of transcription by RNA polymerase II"/>
    <property type="evidence" value="ECO:0007669"/>
    <property type="project" value="TreeGrafter"/>
</dbReference>
<dbReference type="OrthoDB" id="515401at2759"/>
<dbReference type="InterPro" id="IPR000679">
    <property type="entry name" value="Znf_GATA"/>
</dbReference>
<gene>
    <name evidence="10" type="primary">pnr_1</name>
    <name evidence="10" type="ORF">A0J61_10344</name>
</gene>
<dbReference type="SMART" id="SM00401">
    <property type="entry name" value="ZnF_GATA"/>
    <property type="match status" value="2"/>
</dbReference>
<evidence type="ECO:0000256" key="8">
    <source>
        <dbReference type="SAM" id="MobiDB-lite"/>
    </source>
</evidence>
<dbReference type="PANTHER" id="PTHR10071:SF281">
    <property type="entry name" value="BOX A-BINDING FACTOR-RELATED"/>
    <property type="match status" value="1"/>
</dbReference>
<dbReference type="GO" id="GO:0000978">
    <property type="term" value="F:RNA polymerase II cis-regulatory region sequence-specific DNA binding"/>
    <property type="evidence" value="ECO:0007669"/>
    <property type="project" value="TreeGrafter"/>
</dbReference>
<dbReference type="InterPro" id="IPR039355">
    <property type="entry name" value="Transcription_factor_GATA"/>
</dbReference>
<dbReference type="GO" id="GO:0000981">
    <property type="term" value="F:DNA-binding transcription factor activity, RNA polymerase II-specific"/>
    <property type="evidence" value="ECO:0007669"/>
    <property type="project" value="TreeGrafter"/>
</dbReference>
<dbReference type="AlphaFoldDB" id="A0A1C7MYX6"/>
<feature type="region of interest" description="Disordered" evidence="8">
    <location>
        <begin position="463"/>
        <end position="486"/>
    </location>
</feature>
<dbReference type="PANTHER" id="PTHR10071">
    <property type="entry name" value="TRANSCRIPTION FACTOR GATA FAMILY MEMBER"/>
    <property type="match status" value="1"/>
</dbReference>
<reference evidence="10 11" key="1">
    <citation type="submission" date="2016-03" db="EMBL/GenBank/DDBJ databases">
        <title>Choanephora cucurbitarum.</title>
        <authorList>
            <person name="Min B."/>
            <person name="Park H."/>
            <person name="Park J.-H."/>
            <person name="Shin H.-D."/>
            <person name="Choi I.-G."/>
        </authorList>
    </citation>
    <scope>NUCLEOTIDE SEQUENCE [LARGE SCALE GENOMIC DNA]</scope>
    <source>
        <strain evidence="10 11">KUS-F28377</strain>
    </source>
</reference>
<sequence length="604" mass="66808">WRLWFAHNINDCKRNRSALLCNFRIPDNFDFPKASQQNKKKKKKKAELEAEYRRTLILQQTRQAEQKIQDAKSKMLFNTINTDKQSLKPLSPHYQASSKEFTLQQFTSDQSGDQVIELEDIFKSLGGDMQAYLNPSEENPTAQQLDTLINASWPVSSDNRTSSYQESFHEEANINLVHSNATSPRALPYQPSAVSTPLHMTSSSGYSVYPEYNNGQNSALYVSSEAMPPIPIGTLRNKLLTTLPKETLESAGRLLNKTDTMHQKPTESNHSLSYPSLVQSTPNTPYTTSSSFPPPPFMTTTQDSSSSFLSSSSSSASSPSTSTSALRFCIQQLPSSIPSSTIHKDAMSLNKPSNNTAYIFSHHQSKSLPASRASSPPPLPNENTGHSSTSSSAASSPTSTNSCYSPNQKKSNGPINSSPSEGKTPVCSNCSTTSTPLWRRSANDELLCNACGLYLKLHNAPRPKYLKPQSSRKEVRGEDESTSQPLCSNCGTSTTPLWRRDIDGSPLCNACGLYLKLHHEKRPLSMKTDNIKKRQRCDNGNTNKSISAASSQSQVKKKNRIAEEPLTTTVTFDTKFEYTNHKSSPTEDYTPFNTFGLTLTHQPI</sequence>
<feature type="compositionally biased region" description="Polar residues" evidence="8">
    <location>
        <begin position="268"/>
        <end position="279"/>
    </location>
</feature>
<feature type="compositionally biased region" description="Low complexity" evidence="8">
    <location>
        <begin position="387"/>
        <end position="402"/>
    </location>
</feature>
<comment type="subcellular location">
    <subcellularLocation>
        <location evidence="1">Nucleus</location>
    </subcellularLocation>
</comment>
<dbReference type="GO" id="GO:0008270">
    <property type="term" value="F:zinc ion binding"/>
    <property type="evidence" value="ECO:0007669"/>
    <property type="project" value="UniProtKB-KW"/>
</dbReference>
<dbReference type="InParanoid" id="A0A1C7MYX6"/>
<keyword evidence="2" id="KW-0479">Metal-binding</keyword>
<evidence type="ECO:0000256" key="1">
    <source>
        <dbReference type="ARBA" id="ARBA00004123"/>
    </source>
</evidence>
<feature type="compositionally biased region" description="Low complexity" evidence="8">
    <location>
        <begin position="280"/>
        <end position="291"/>
    </location>
</feature>
<name>A0A1C7MYX6_9FUNG</name>
<dbReference type="InterPro" id="IPR013088">
    <property type="entry name" value="Znf_NHR/GATA"/>
</dbReference>
<feature type="domain" description="GATA-type" evidence="9">
    <location>
        <begin position="427"/>
        <end position="476"/>
    </location>
</feature>
<dbReference type="SUPFAM" id="SSF57716">
    <property type="entry name" value="Glucocorticoid receptor-like (DNA-binding domain)"/>
    <property type="match status" value="2"/>
</dbReference>
<comment type="caution">
    <text evidence="10">The sequence shown here is derived from an EMBL/GenBank/DDBJ whole genome shotgun (WGS) entry which is preliminary data.</text>
</comment>
<dbReference type="GO" id="GO:0045944">
    <property type="term" value="P:positive regulation of transcription by RNA polymerase II"/>
    <property type="evidence" value="ECO:0007669"/>
    <property type="project" value="TreeGrafter"/>
</dbReference>
<dbReference type="Pfam" id="PF00320">
    <property type="entry name" value="GATA"/>
    <property type="match status" value="2"/>
</dbReference>
<feature type="coiled-coil region" evidence="7">
    <location>
        <begin position="31"/>
        <end position="58"/>
    </location>
</feature>
<dbReference type="EMBL" id="LUGH01001126">
    <property type="protein sequence ID" value="OBZ81609.1"/>
    <property type="molecule type" value="Genomic_DNA"/>
</dbReference>
<dbReference type="Proteomes" id="UP000093000">
    <property type="component" value="Unassembled WGS sequence"/>
</dbReference>
<accession>A0A1C7MYX6</accession>
<organism evidence="10 11">
    <name type="scientific">Choanephora cucurbitarum</name>
    <dbReference type="NCBI Taxonomy" id="101091"/>
    <lineage>
        <taxon>Eukaryota</taxon>
        <taxon>Fungi</taxon>
        <taxon>Fungi incertae sedis</taxon>
        <taxon>Mucoromycota</taxon>
        <taxon>Mucoromycotina</taxon>
        <taxon>Mucoromycetes</taxon>
        <taxon>Mucorales</taxon>
        <taxon>Mucorineae</taxon>
        <taxon>Choanephoraceae</taxon>
        <taxon>Choanephoroideae</taxon>
        <taxon>Choanephora</taxon>
    </lineage>
</organism>
<dbReference type="PRINTS" id="PR00619">
    <property type="entry name" value="GATAZNFINGER"/>
</dbReference>
<feature type="compositionally biased region" description="Low complexity" evidence="8">
    <location>
        <begin position="544"/>
        <end position="554"/>
    </location>
</feature>
<dbReference type="CDD" id="cd00202">
    <property type="entry name" value="ZnF_GATA"/>
    <property type="match status" value="2"/>
</dbReference>
<evidence type="ECO:0000256" key="7">
    <source>
        <dbReference type="SAM" id="Coils"/>
    </source>
</evidence>
<evidence type="ECO:0000256" key="4">
    <source>
        <dbReference type="ARBA" id="ARBA00022833"/>
    </source>
</evidence>
<evidence type="ECO:0000313" key="10">
    <source>
        <dbReference type="EMBL" id="OBZ81609.1"/>
    </source>
</evidence>
<feature type="non-terminal residue" evidence="10">
    <location>
        <position position="1"/>
    </location>
</feature>
<evidence type="ECO:0000259" key="9">
    <source>
        <dbReference type="PROSITE" id="PS50114"/>
    </source>
</evidence>
<evidence type="ECO:0000256" key="6">
    <source>
        <dbReference type="PROSITE-ProRule" id="PRU00094"/>
    </source>
</evidence>